<keyword evidence="2" id="KW-1185">Reference proteome</keyword>
<dbReference type="EMBL" id="CP091521">
    <property type="protein sequence ID" value="UOP04871.1"/>
    <property type="molecule type" value="Genomic_DNA"/>
</dbReference>
<organism evidence="1 2">
    <name type="scientific">Conchiformibius kuhniae</name>
    <dbReference type="NCBI Taxonomy" id="211502"/>
    <lineage>
        <taxon>Bacteria</taxon>
        <taxon>Pseudomonadati</taxon>
        <taxon>Pseudomonadota</taxon>
        <taxon>Betaproteobacteria</taxon>
        <taxon>Neisseriales</taxon>
        <taxon>Neisseriaceae</taxon>
        <taxon>Conchiformibius</taxon>
    </lineage>
</organism>
<sequence length="123" mass="14863">MDCYLGRIFIYRDTIDAYYFFNISNIEIQEDPDCQEFIKNMGNINLVEKKYFVLAGINEYRFQYFMLLENNNDIIYEWDTDTDEVKEFGTLFDFLKFYRQITICPITGEENNDFKELTTGRLL</sequence>
<name>A0A8T9MUG1_9NEIS</name>
<protein>
    <recommendedName>
        <fullName evidence="3">SMI1/KNR4 family protein</fullName>
    </recommendedName>
</protein>
<evidence type="ECO:0000313" key="2">
    <source>
        <dbReference type="Proteomes" id="UP000831534"/>
    </source>
</evidence>
<reference evidence="1" key="1">
    <citation type="journal article" date="2022" name="Res Sq">
        <title>Evolution of multicellular longitudinally dividing oral cavity symbionts (Neisseriaceae).</title>
        <authorList>
            <person name="Nyongesa S."/>
            <person name="Weber P."/>
            <person name="Bernet E."/>
            <person name="Pullido F."/>
            <person name="Nieckarz M."/>
            <person name="Delaby M."/>
            <person name="Nieves C."/>
            <person name="Viehboeck T."/>
            <person name="Krause N."/>
            <person name="Rivera-Millot A."/>
            <person name="Nakamura A."/>
            <person name="Vischer N."/>
            <person name="VanNieuwenhze M."/>
            <person name="Brun Y."/>
            <person name="Cava F."/>
            <person name="Bulgheresi S."/>
            <person name="Veyrier F."/>
        </authorList>
    </citation>
    <scope>NUCLEOTIDE SEQUENCE</scope>
    <source>
        <strain evidence="1">17694</strain>
    </source>
</reference>
<accession>A0A8T9MUG1</accession>
<gene>
    <name evidence="1" type="ORF">LVJ77_00375</name>
</gene>
<dbReference type="Proteomes" id="UP000831534">
    <property type="component" value="Chromosome"/>
</dbReference>
<dbReference type="RefSeq" id="WP_169718730.1">
    <property type="nucleotide sequence ID" value="NZ_CP091521.1"/>
</dbReference>
<evidence type="ECO:0000313" key="1">
    <source>
        <dbReference type="EMBL" id="UOP04871.1"/>
    </source>
</evidence>
<proteinExistence type="predicted"/>
<evidence type="ECO:0008006" key="3">
    <source>
        <dbReference type="Google" id="ProtNLM"/>
    </source>
</evidence>
<reference evidence="1" key="2">
    <citation type="submission" date="2024-09" db="EMBL/GenBank/DDBJ databases">
        <authorList>
            <person name="Veyrier F.J."/>
        </authorList>
    </citation>
    <scope>NUCLEOTIDE SEQUENCE</scope>
    <source>
        <strain evidence="1">17694</strain>
    </source>
</reference>
<dbReference type="AlphaFoldDB" id="A0A8T9MUG1"/>
<dbReference type="KEGG" id="ckh:LVJ77_00375"/>